<dbReference type="InterPro" id="IPR022635">
    <property type="entry name" value="DNA_polIII_beta_C"/>
</dbReference>
<evidence type="ECO:0000259" key="1">
    <source>
        <dbReference type="Pfam" id="PF02768"/>
    </source>
</evidence>
<dbReference type="eggNOG" id="COG0592">
    <property type="taxonomic scope" value="Bacteria"/>
</dbReference>
<dbReference type="GO" id="GO:0003677">
    <property type="term" value="F:DNA binding"/>
    <property type="evidence" value="ECO:0007669"/>
    <property type="project" value="InterPro"/>
</dbReference>
<protein>
    <submittedName>
        <fullName evidence="2">Putative transcriptional regulator, MerR family protein</fullName>
    </submittedName>
</protein>
<dbReference type="STRING" id="1223523.H340_24130"/>
<proteinExistence type="predicted"/>
<dbReference type="Pfam" id="PF02768">
    <property type="entry name" value="DNA_pol3_beta_3"/>
    <property type="match status" value="1"/>
</dbReference>
<accession>M2ZYU3</accession>
<dbReference type="InterPro" id="IPR046938">
    <property type="entry name" value="DNA_clamp_sf"/>
</dbReference>
<dbReference type="SUPFAM" id="SSF55979">
    <property type="entry name" value="DNA clamp"/>
    <property type="match status" value="1"/>
</dbReference>
<name>M2ZYU3_STRM1</name>
<gene>
    <name evidence="2" type="ORF">H340_24130</name>
</gene>
<comment type="caution">
    <text evidence="2">The sequence shown here is derived from an EMBL/GenBank/DDBJ whole genome shotgun (WGS) entry which is preliminary data.</text>
</comment>
<dbReference type="EMBL" id="AORZ01000096">
    <property type="protein sequence ID" value="EME97928.1"/>
    <property type="molecule type" value="Genomic_DNA"/>
</dbReference>
<evidence type="ECO:0000313" key="3">
    <source>
        <dbReference type="Proteomes" id="UP000011740"/>
    </source>
</evidence>
<sequence>MSVLDGPALGADRTAGGGPGSVLLRAECDELVLTSGEIGGGTAGVTLRAGCTGPPLRVAFDPAVLLPALDAGVGPDVLLEIASSAGPVVVRSADQGSFTTLVMPVRDTSAASDRQG</sequence>
<organism evidence="2 3">
    <name type="scientific">Streptomyces mobaraensis (strain ATCC 29032 / DSM 40847 / JCM 4168 / NBRC 13819 / NCIMB 11159 / IPCR 16-22)</name>
    <dbReference type="NCBI Taxonomy" id="1223523"/>
    <lineage>
        <taxon>Bacteria</taxon>
        <taxon>Bacillati</taxon>
        <taxon>Actinomycetota</taxon>
        <taxon>Actinomycetes</taxon>
        <taxon>Kitasatosporales</taxon>
        <taxon>Streptomycetaceae</taxon>
        <taxon>Streptomyces</taxon>
    </lineage>
</organism>
<evidence type="ECO:0000313" key="2">
    <source>
        <dbReference type="EMBL" id="EME97928.1"/>
    </source>
</evidence>
<dbReference type="Proteomes" id="UP000011740">
    <property type="component" value="Unassembled WGS sequence"/>
</dbReference>
<dbReference type="RefSeq" id="WP_004950732.1">
    <property type="nucleotide sequence ID" value="NZ_AORZ01000096.1"/>
</dbReference>
<dbReference type="GO" id="GO:0003887">
    <property type="term" value="F:DNA-directed DNA polymerase activity"/>
    <property type="evidence" value="ECO:0007669"/>
    <property type="project" value="InterPro"/>
</dbReference>
<dbReference type="GO" id="GO:0006260">
    <property type="term" value="P:DNA replication"/>
    <property type="evidence" value="ECO:0007669"/>
    <property type="project" value="InterPro"/>
</dbReference>
<reference evidence="2 3" key="1">
    <citation type="journal article" date="2013" name="Genome Announc.">
        <title>Whole-Genome Shotgun Assembly and Analysis of the Genome of Streptomyces mobaraensis DSM 40847, a Strain for Industrial Production of Microbial Transglutaminase.</title>
        <authorList>
            <person name="Yang H."/>
            <person name="He T."/>
            <person name="Wu W."/>
            <person name="Zhu W."/>
            <person name="Lu B."/>
            <person name="Sun W."/>
        </authorList>
    </citation>
    <scope>NUCLEOTIDE SEQUENCE [LARGE SCALE GENOMIC DNA]</scope>
    <source>
        <strain evidence="2 3">DSM 40847</strain>
    </source>
</reference>
<dbReference type="Gene3D" id="3.10.150.10">
    <property type="entry name" value="DNA Polymerase III, subunit A, domain 2"/>
    <property type="match status" value="1"/>
</dbReference>
<dbReference type="GO" id="GO:0008408">
    <property type="term" value="F:3'-5' exonuclease activity"/>
    <property type="evidence" value="ECO:0007669"/>
    <property type="project" value="InterPro"/>
</dbReference>
<dbReference type="AlphaFoldDB" id="M2ZYU3"/>
<dbReference type="GO" id="GO:0009360">
    <property type="term" value="C:DNA polymerase III complex"/>
    <property type="evidence" value="ECO:0007669"/>
    <property type="project" value="InterPro"/>
</dbReference>
<dbReference type="PATRIC" id="fig|1223523.3.peg.4901"/>
<feature type="domain" description="DNA polymerase III beta sliding clamp C-terminal" evidence="1">
    <location>
        <begin position="18"/>
        <end position="106"/>
    </location>
</feature>